<evidence type="ECO:0000313" key="3">
    <source>
        <dbReference type="EMBL" id="KAF2165956.1"/>
    </source>
</evidence>
<reference evidence="3" key="1">
    <citation type="journal article" date="2020" name="Stud. Mycol.">
        <title>101 Dothideomycetes genomes: a test case for predicting lifestyles and emergence of pathogens.</title>
        <authorList>
            <person name="Haridas S."/>
            <person name="Albert R."/>
            <person name="Binder M."/>
            <person name="Bloem J."/>
            <person name="Labutti K."/>
            <person name="Salamov A."/>
            <person name="Andreopoulos B."/>
            <person name="Baker S."/>
            <person name="Barry K."/>
            <person name="Bills G."/>
            <person name="Bluhm B."/>
            <person name="Cannon C."/>
            <person name="Castanera R."/>
            <person name="Culley D."/>
            <person name="Daum C."/>
            <person name="Ezra D."/>
            <person name="Gonzalez J."/>
            <person name="Henrissat B."/>
            <person name="Kuo A."/>
            <person name="Liang C."/>
            <person name="Lipzen A."/>
            <person name="Lutzoni F."/>
            <person name="Magnuson J."/>
            <person name="Mondo S."/>
            <person name="Nolan M."/>
            <person name="Ohm R."/>
            <person name="Pangilinan J."/>
            <person name="Park H.-J."/>
            <person name="Ramirez L."/>
            <person name="Alfaro M."/>
            <person name="Sun H."/>
            <person name="Tritt A."/>
            <person name="Yoshinaga Y."/>
            <person name="Zwiers L.-H."/>
            <person name="Turgeon B."/>
            <person name="Goodwin S."/>
            <person name="Spatafora J."/>
            <person name="Crous P."/>
            <person name="Grigoriev I."/>
        </authorList>
    </citation>
    <scope>NUCLEOTIDE SEQUENCE</scope>
    <source>
        <strain evidence="3">ATCC 36951</strain>
    </source>
</reference>
<dbReference type="OrthoDB" id="2107894at2759"/>
<dbReference type="SUPFAM" id="SSF56266">
    <property type="entry name" value="DmpA/ArgJ-like"/>
    <property type="match status" value="1"/>
</dbReference>
<dbReference type="AlphaFoldDB" id="A0A6A6CKL0"/>
<dbReference type="PANTHER" id="PTHR36512:SF3">
    <property type="entry name" value="BLR5678 PROTEIN"/>
    <property type="match status" value="1"/>
</dbReference>
<dbReference type="FunFam" id="3.60.70.12:FF:000004">
    <property type="entry name" value="Beta-peptidyl aminopeptidase BapA"/>
    <property type="match status" value="1"/>
</dbReference>
<feature type="compositionally biased region" description="Polar residues" evidence="2">
    <location>
        <begin position="247"/>
        <end position="264"/>
    </location>
</feature>
<evidence type="ECO:0000256" key="2">
    <source>
        <dbReference type="SAM" id="MobiDB-lite"/>
    </source>
</evidence>
<keyword evidence="4" id="KW-1185">Reference proteome</keyword>
<dbReference type="EMBL" id="ML993598">
    <property type="protein sequence ID" value="KAF2165956.1"/>
    <property type="molecule type" value="Genomic_DNA"/>
</dbReference>
<dbReference type="Gene3D" id="3.60.70.12">
    <property type="entry name" value="L-amino peptidase D-ALA esterase/amidase"/>
    <property type="match status" value="1"/>
</dbReference>
<evidence type="ECO:0000256" key="1">
    <source>
        <dbReference type="ARBA" id="ARBA00007068"/>
    </source>
</evidence>
<dbReference type="InterPro" id="IPR005321">
    <property type="entry name" value="Peptidase_S58_DmpA"/>
</dbReference>
<dbReference type="GO" id="GO:0004177">
    <property type="term" value="F:aminopeptidase activity"/>
    <property type="evidence" value="ECO:0007669"/>
    <property type="project" value="TreeGrafter"/>
</dbReference>
<feature type="region of interest" description="Disordered" evidence="2">
    <location>
        <begin position="247"/>
        <end position="269"/>
    </location>
</feature>
<gene>
    <name evidence="3" type="ORF">M409DRAFT_23686</name>
</gene>
<name>A0A6A6CKL0_ZASCE</name>
<dbReference type="Proteomes" id="UP000799537">
    <property type="component" value="Unassembled WGS sequence"/>
</dbReference>
<evidence type="ECO:0008006" key="5">
    <source>
        <dbReference type="Google" id="ProtNLM"/>
    </source>
</evidence>
<comment type="similarity">
    <text evidence="1">Belongs to the peptidase S58 family.</text>
</comment>
<dbReference type="RefSeq" id="XP_033666845.1">
    <property type="nucleotide sequence ID" value="XM_033806899.1"/>
</dbReference>
<dbReference type="InterPro" id="IPR016117">
    <property type="entry name" value="ArgJ-like_dom_sf"/>
</dbReference>
<accession>A0A6A6CKL0</accession>
<dbReference type="Pfam" id="PF03576">
    <property type="entry name" value="Peptidase_S58"/>
    <property type="match status" value="1"/>
</dbReference>
<sequence>MTSPATSTTSSDRKRLRDLLPNFKFVGSNWQPGPLNFLTDVPGVLVHRQEIFSDDHAENTGVTCILPRKDWFRSACYAAVFSFNGAGELTGSHWIRETGLLHSPIVLTNSYSVGAAYQGIYEYAISRHASPGEPVDWLLLPVVGETFDGYVNDITRLPVSSSHVVHGIERASSKPVKEGNTGGGTGNICHSFKGGTGSSSRVIPGFDTEQQDKLYTVSVLVQANYGRRSHLRIGNVPVGQILHEQNQQASVGNKSASQGDQDVSPQDKRVGRTDGSIIVIIATDAPLHPLQLERLAKRATVGLARVGGNGLNGCGDIFLAFSTAHHIPVQTASAVDPFKPSPNITAAIDDATINALFEAVADATEESILNALCMAETLTGHLGHTLEALPQDKVKNIVEQYDAFQTRLSSNRG</sequence>
<dbReference type="GeneID" id="54560171"/>
<proteinExistence type="inferred from homology"/>
<evidence type="ECO:0000313" key="4">
    <source>
        <dbReference type="Proteomes" id="UP000799537"/>
    </source>
</evidence>
<organism evidence="3 4">
    <name type="scientific">Zasmidium cellare ATCC 36951</name>
    <dbReference type="NCBI Taxonomy" id="1080233"/>
    <lineage>
        <taxon>Eukaryota</taxon>
        <taxon>Fungi</taxon>
        <taxon>Dikarya</taxon>
        <taxon>Ascomycota</taxon>
        <taxon>Pezizomycotina</taxon>
        <taxon>Dothideomycetes</taxon>
        <taxon>Dothideomycetidae</taxon>
        <taxon>Mycosphaerellales</taxon>
        <taxon>Mycosphaerellaceae</taxon>
        <taxon>Zasmidium</taxon>
    </lineage>
</organism>
<protein>
    <recommendedName>
        <fullName evidence="5">Peptidase S58 DmpA</fullName>
    </recommendedName>
</protein>
<dbReference type="PANTHER" id="PTHR36512">
    <property type="entry name" value="D-AMINOPEPTIDASE"/>
    <property type="match status" value="1"/>
</dbReference>